<dbReference type="GO" id="GO:0070573">
    <property type="term" value="F:metallodipeptidase activity"/>
    <property type="evidence" value="ECO:0007669"/>
    <property type="project" value="InterPro"/>
</dbReference>
<dbReference type="InterPro" id="IPR008257">
    <property type="entry name" value="Pept_M19"/>
</dbReference>
<dbReference type="GO" id="GO:0006508">
    <property type="term" value="P:proteolysis"/>
    <property type="evidence" value="ECO:0007669"/>
    <property type="project" value="InterPro"/>
</dbReference>
<dbReference type="Proteomes" id="UP000027778">
    <property type="component" value="Unassembled WGS sequence"/>
</dbReference>
<dbReference type="OrthoDB" id="9804920at2"/>
<dbReference type="SUPFAM" id="SSF51556">
    <property type="entry name" value="Metallo-dependent hydrolases"/>
    <property type="match status" value="1"/>
</dbReference>
<evidence type="ECO:0000313" key="1">
    <source>
        <dbReference type="EMBL" id="KEK25673.1"/>
    </source>
</evidence>
<dbReference type="eggNOG" id="COG2355">
    <property type="taxonomic scope" value="Bacteria"/>
</dbReference>
<dbReference type="STRING" id="574375.AZF08_00215"/>
<accession>A0A073KTH0</accession>
<dbReference type="EMBL" id="JOTM01000001">
    <property type="protein sequence ID" value="KEK25673.1"/>
    <property type="molecule type" value="Genomic_DNA"/>
</dbReference>
<reference evidence="1 2" key="1">
    <citation type="submission" date="2014-06" db="EMBL/GenBank/DDBJ databases">
        <title>Draft genome sequence of Bacillus gaemokensis JCM 15801 (MCCC 1A00707).</title>
        <authorList>
            <person name="Lai Q."/>
            <person name="Liu Y."/>
            <person name="Shao Z."/>
        </authorList>
    </citation>
    <scope>NUCLEOTIDE SEQUENCE [LARGE SCALE GENOMIC DNA]</scope>
    <source>
        <strain evidence="1 2">JCM 15801</strain>
    </source>
</reference>
<protein>
    <submittedName>
        <fullName evidence="1">Diguanylate cyclase</fullName>
    </submittedName>
</protein>
<dbReference type="PANTHER" id="PTHR10443">
    <property type="entry name" value="MICROSOMAL DIPEPTIDASE"/>
    <property type="match status" value="1"/>
</dbReference>
<comment type="caution">
    <text evidence="1">The sequence shown here is derived from an EMBL/GenBank/DDBJ whole genome shotgun (WGS) entry which is preliminary data.</text>
</comment>
<dbReference type="InterPro" id="IPR032466">
    <property type="entry name" value="Metal_Hydrolase"/>
</dbReference>
<evidence type="ECO:0000313" key="2">
    <source>
        <dbReference type="Proteomes" id="UP000027778"/>
    </source>
</evidence>
<keyword evidence="2" id="KW-1185">Reference proteome</keyword>
<dbReference type="PROSITE" id="PS51365">
    <property type="entry name" value="RENAL_DIPEPTIDASE_2"/>
    <property type="match status" value="1"/>
</dbReference>
<dbReference type="Gene3D" id="3.20.20.140">
    <property type="entry name" value="Metal-dependent hydrolases"/>
    <property type="match status" value="1"/>
</dbReference>
<dbReference type="AlphaFoldDB" id="A0A073KTH0"/>
<dbReference type="RefSeq" id="WP_033672871.1">
    <property type="nucleotide sequence ID" value="NZ_JOTM01000001.1"/>
</dbReference>
<name>A0A073KTH0_9BACI</name>
<dbReference type="PANTHER" id="PTHR10443:SF12">
    <property type="entry name" value="DIPEPTIDASE"/>
    <property type="match status" value="1"/>
</dbReference>
<proteinExistence type="predicted"/>
<gene>
    <name evidence="1" type="ORF">BAGA_00050</name>
</gene>
<dbReference type="Pfam" id="PF01244">
    <property type="entry name" value="Peptidase_M19"/>
    <property type="match status" value="1"/>
</dbReference>
<sequence>MKVFDAHCDVLWQLWSAKGKKDFQNDPTLHITFEQLQQRAGSVQCFAIYVPETVPYEQRFEVALNMIDIFYKEILSLPSVKLIQKKEDIKQLGQNEIGVILTLEGCEAIGKEMMKLHTLYRLGVRSFGLTWNHANLLADGVMETRGAGLTTFGKKVVEELNSSRLWIDVSHLNEKGFWDVMEIAQYPIASHSNCYHLCQHPRNLKDEQVQALIRKNGVIGVTFVPEFLTNHRPAYMDDILRHVERICALGGEKNIGFGSDFDGITEMVVGVEAYRSYEYLIDELSKRYSEKDVRNFLYDNFINHLSF</sequence>
<organism evidence="1 2">
    <name type="scientific">Bacillus gaemokensis</name>
    <dbReference type="NCBI Taxonomy" id="574375"/>
    <lineage>
        <taxon>Bacteria</taxon>
        <taxon>Bacillati</taxon>
        <taxon>Bacillota</taxon>
        <taxon>Bacilli</taxon>
        <taxon>Bacillales</taxon>
        <taxon>Bacillaceae</taxon>
        <taxon>Bacillus</taxon>
        <taxon>Bacillus cereus group</taxon>
    </lineage>
</organism>
<dbReference type="CDD" id="cd01301">
    <property type="entry name" value="rDP_like"/>
    <property type="match status" value="1"/>
</dbReference>